<keyword evidence="5" id="KW-1185">Reference proteome</keyword>
<evidence type="ECO:0000256" key="2">
    <source>
        <dbReference type="ARBA" id="ARBA00023043"/>
    </source>
</evidence>
<feature type="repeat" description="ANK" evidence="3">
    <location>
        <begin position="52"/>
        <end position="84"/>
    </location>
</feature>
<sequence length="105" mass="11495">MTRFLLGLSPKLRRRAGQDDEQLLHAAGESNSMVIVTLSLESNTGIDSTDTQERFPLHYPANEGYVQIVKQLIIYGAAVDQADSSGHTPLHQAAYQGHDEALQSC</sequence>
<dbReference type="Proteomes" id="UP000325395">
    <property type="component" value="Unassembled WGS sequence"/>
</dbReference>
<dbReference type="Gene3D" id="1.25.40.20">
    <property type="entry name" value="Ankyrin repeat-containing domain"/>
    <property type="match status" value="1"/>
</dbReference>
<gene>
    <name evidence="4" type="ORF">BDV36DRAFT_290621</name>
</gene>
<dbReference type="PANTHER" id="PTHR24171">
    <property type="entry name" value="ANKYRIN REPEAT DOMAIN-CONTAINING PROTEIN 39-RELATED"/>
    <property type="match status" value="1"/>
</dbReference>
<evidence type="ECO:0000313" key="5">
    <source>
        <dbReference type="Proteomes" id="UP000325395"/>
    </source>
</evidence>
<organism evidence="4 5">
    <name type="scientific">Aspergillus pseudocaelatus</name>
    <dbReference type="NCBI Taxonomy" id="1825620"/>
    <lineage>
        <taxon>Eukaryota</taxon>
        <taxon>Fungi</taxon>
        <taxon>Dikarya</taxon>
        <taxon>Ascomycota</taxon>
        <taxon>Pezizomycotina</taxon>
        <taxon>Eurotiomycetes</taxon>
        <taxon>Eurotiomycetidae</taxon>
        <taxon>Eurotiales</taxon>
        <taxon>Aspergillaceae</taxon>
        <taxon>Aspergillus</taxon>
        <taxon>Aspergillus subgen. Circumdati</taxon>
    </lineage>
</organism>
<evidence type="ECO:0000256" key="3">
    <source>
        <dbReference type="PROSITE-ProRule" id="PRU00023"/>
    </source>
</evidence>
<dbReference type="PROSITE" id="PS50297">
    <property type="entry name" value="ANK_REP_REGION"/>
    <property type="match status" value="2"/>
</dbReference>
<dbReference type="SUPFAM" id="SSF48403">
    <property type="entry name" value="Ankyrin repeat"/>
    <property type="match status" value="1"/>
</dbReference>
<dbReference type="PANTHER" id="PTHR24171:SF9">
    <property type="entry name" value="ANKYRIN REPEAT DOMAIN-CONTAINING PROTEIN 39"/>
    <property type="match status" value="1"/>
</dbReference>
<dbReference type="EMBL" id="ML735690">
    <property type="protein sequence ID" value="KAE8423144.1"/>
    <property type="molecule type" value="Genomic_DNA"/>
</dbReference>
<reference evidence="4 5" key="1">
    <citation type="submission" date="2019-04" db="EMBL/GenBank/DDBJ databases">
        <authorList>
            <consortium name="DOE Joint Genome Institute"/>
            <person name="Mondo S."/>
            <person name="Kjaerbolling I."/>
            <person name="Vesth T."/>
            <person name="Frisvad J.C."/>
            <person name="Nybo J.L."/>
            <person name="Theobald S."/>
            <person name="Kildgaard S."/>
            <person name="Isbrandt T."/>
            <person name="Kuo A."/>
            <person name="Sato A."/>
            <person name="Lyhne E.K."/>
            <person name="Kogle M.E."/>
            <person name="Wiebenga A."/>
            <person name="Kun R.S."/>
            <person name="Lubbers R.J."/>
            <person name="Makela M.R."/>
            <person name="Barry K."/>
            <person name="Chovatia M."/>
            <person name="Clum A."/>
            <person name="Daum C."/>
            <person name="Haridas S."/>
            <person name="He G."/>
            <person name="LaButti K."/>
            <person name="Lipzen A."/>
            <person name="Riley R."/>
            <person name="Salamov A."/>
            <person name="Simmons B.A."/>
            <person name="Magnuson J.K."/>
            <person name="Henrissat B."/>
            <person name="Mortensen U.H."/>
            <person name="Larsen T.O."/>
            <person name="Devries R.P."/>
            <person name="Grigoriev I.V."/>
            <person name="Machida M."/>
            <person name="Baker S.E."/>
            <person name="Andersen M.R."/>
            <person name="Cantor M.N."/>
            <person name="Hua S.X."/>
        </authorList>
    </citation>
    <scope>NUCLEOTIDE SEQUENCE [LARGE SCALE GENOMIC DNA]</scope>
    <source>
        <strain evidence="4 5">CBS 117616</strain>
    </source>
</reference>
<keyword evidence="1" id="KW-0677">Repeat</keyword>
<evidence type="ECO:0000313" key="4">
    <source>
        <dbReference type="EMBL" id="KAE8423144.1"/>
    </source>
</evidence>
<protein>
    <submittedName>
        <fullName evidence="4">Ankyrin repeat-containing domain protein</fullName>
    </submittedName>
</protein>
<feature type="repeat" description="ANK" evidence="3">
    <location>
        <begin position="85"/>
        <end position="105"/>
    </location>
</feature>
<dbReference type="Pfam" id="PF12796">
    <property type="entry name" value="Ank_2"/>
    <property type="match status" value="1"/>
</dbReference>
<accession>A0ABQ6X1E5</accession>
<dbReference type="InterPro" id="IPR002110">
    <property type="entry name" value="Ankyrin_rpt"/>
</dbReference>
<proteinExistence type="predicted"/>
<keyword evidence="2 3" id="KW-0040">ANK repeat</keyword>
<evidence type="ECO:0000256" key="1">
    <source>
        <dbReference type="ARBA" id="ARBA00022737"/>
    </source>
</evidence>
<dbReference type="PROSITE" id="PS50088">
    <property type="entry name" value="ANK_REPEAT"/>
    <property type="match status" value="2"/>
</dbReference>
<name>A0ABQ6X1E5_9EURO</name>
<dbReference type="InterPro" id="IPR036770">
    <property type="entry name" value="Ankyrin_rpt-contain_sf"/>
</dbReference>